<accession>A0A4Y6V574</accession>
<reference evidence="1 2" key="1">
    <citation type="submission" date="2019-06" db="EMBL/GenBank/DDBJ databases">
        <title>Saccharibacillus brassicae sp. nov., an endophytic bacterium isolated from Chinese cabbage seeds (Brassica pekinensis).</title>
        <authorList>
            <person name="Jiang L."/>
            <person name="Lee J."/>
            <person name="Kim S.W."/>
        </authorList>
    </citation>
    <scope>NUCLEOTIDE SEQUENCE [LARGE SCALE GENOMIC DNA]</scope>
    <source>
        <strain evidence="2">KCTC 43072 / ATSA2</strain>
    </source>
</reference>
<sequence>MKMKSDRIFWAALVLVSIGVTVLVVGSQKDVNNVSAESIAQVEVKDSTARDTYERFYYPNENEVNALIREASKFQEYDMENYMRDQRLPLKENKLRTAADHPPFVTLFSPWASIVRSADAAYQRMETPSPTDVRADAGDRTLSFLTESYRLPTEASSDFHVVLRQGDFVLQPAGEYEADSIDGNSMYDSGRDMKKTKERYIRENGHVIFWVGDQIDFEQPAELVFLFNGKDDYAVYELDFQKFIR</sequence>
<dbReference type="AlphaFoldDB" id="A0A4Y6V574"/>
<evidence type="ECO:0000313" key="1">
    <source>
        <dbReference type="EMBL" id="QDH23445.1"/>
    </source>
</evidence>
<dbReference type="Proteomes" id="UP000316968">
    <property type="component" value="Chromosome"/>
</dbReference>
<name>A0A4Y6V574_SACBS</name>
<evidence type="ECO:0000313" key="2">
    <source>
        <dbReference type="Proteomes" id="UP000316968"/>
    </source>
</evidence>
<dbReference type="OrthoDB" id="2588872at2"/>
<dbReference type="EMBL" id="CP041217">
    <property type="protein sequence ID" value="QDH23445.1"/>
    <property type="molecule type" value="Genomic_DNA"/>
</dbReference>
<organism evidence="1 2">
    <name type="scientific">Saccharibacillus brassicae</name>
    <dbReference type="NCBI Taxonomy" id="2583377"/>
    <lineage>
        <taxon>Bacteria</taxon>
        <taxon>Bacillati</taxon>
        <taxon>Bacillota</taxon>
        <taxon>Bacilli</taxon>
        <taxon>Bacillales</taxon>
        <taxon>Paenibacillaceae</taxon>
        <taxon>Saccharibacillus</taxon>
    </lineage>
</organism>
<proteinExistence type="predicted"/>
<protein>
    <submittedName>
        <fullName evidence="1">Uncharacterized protein</fullName>
    </submittedName>
</protein>
<gene>
    <name evidence="1" type="ORF">FFV09_22810</name>
</gene>
<keyword evidence="2" id="KW-1185">Reference proteome</keyword>
<dbReference type="KEGG" id="saca:FFV09_22810"/>